<feature type="compositionally biased region" description="Low complexity" evidence="1">
    <location>
        <begin position="292"/>
        <end position="303"/>
    </location>
</feature>
<feature type="compositionally biased region" description="Basic and acidic residues" evidence="1">
    <location>
        <begin position="274"/>
        <end position="291"/>
    </location>
</feature>
<organism evidence="3 4">
    <name type="scientific">Lacibacter cauensis</name>
    <dbReference type="NCBI Taxonomy" id="510947"/>
    <lineage>
        <taxon>Bacteria</taxon>
        <taxon>Pseudomonadati</taxon>
        <taxon>Bacteroidota</taxon>
        <taxon>Chitinophagia</taxon>
        <taxon>Chitinophagales</taxon>
        <taxon>Chitinophagaceae</taxon>
        <taxon>Lacibacter</taxon>
    </lineage>
</organism>
<evidence type="ECO:0000313" key="4">
    <source>
        <dbReference type="Proteomes" id="UP000316167"/>
    </source>
</evidence>
<feature type="region of interest" description="Disordered" evidence="1">
    <location>
        <begin position="269"/>
        <end position="303"/>
    </location>
</feature>
<evidence type="ECO:0008006" key="5">
    <source>
        <dbReference type="Google" id="ProtNLM"/>
    </source>
</evidence>
<comment type="caution">
    <text evidence="3">The sequence shown here is derived from an EMBL/GenBank/DDBJ whole genome shotgun (WGS) entry which is preliminary data.</text>
</comment>
<dbReference type="RefSeq" id="WP_144886114.1">
    <property type="nucleotide sequence ID" value="NZ_VLLE01000003.1"/>
</dbReference>
<protein>
    <recommendedName>
        <fullName evidence="5">Adhesin</fullName>
    </recommendedName>
</protein>
<feature type="chain" id="PRO_5022034975" description="Adhesin" evidence="2">
    <location>
        <begin position="23"/>
        <end position="332"/>
    </location>
</feature>
<reference evidence="3 4" key="1">
    <citation type="journal article" date="2015" name="Stand. Genomic Sci.">
        <title>Genomic Encyclopedia of Bacterial and Archaeal Type Strains, Phase III: the genomes of soil and plant-associated and newly described type strains.</title>
        <authorList>
            <person name="Whitman W.B."/>
            <person name="Woyke T."/>
            <person name="Klenk H.P."/>
            <person name="Zhou Y."/>
            <person name="Lilburn T.G."/>
            <person name="Beck B.J."/>
            <person name="De Vos P."/>
            <person name="Vandamme P."/>
            <person name="Eisen J.A."/>
            <person name="Garrity G."/>
            <person name="Hugenholtz P."/>
            <person name="Kyrpides N.C."/>
        </authorList>
    </citation>
    <scope>NUCLEOTIDE SEQUENCE [LARGE SCALE GENOMIC DNA]</scope>
    <source>
        <strain evidence="3 4">CGMCC 1.7271</strain>
    </source>
</reference>
<keyword evidence="2" id="KW-0732">Signal</keyword>
<evidence type="ECO:0000256" key="1">
    <source>
        <dbReference type="SAM" id="MobiDB-lite"/>
    </source>
</evidence>
<evidence type="ECO:0000256" key="2">
    <source>
        <dbReference type="SAM" id="SignalP"/>
    </source>
</evidence>
<dbReference type="OrthoDB" id="1117657at2"/>
<keyword evidence="4" id="KW-1185">Reference proteome</keyword>
<gene>
    <name evidence="3" type="ORF">IQ13_1946</name>
</gene>
<dbReference type="Proteomes" id="UP000316167">
    <property type="component" value="Unassembled WGS sequence"/>
</dbReference>
<evidence type="ECO:0000313" key="3">
    <source>
        <dbReference type="EMBL" id="TWI83828.1"/>
    </source>
</evidence>
<dbReference type="EMBL" id="VLLE01000003">
    <property type="protein sequence ID" value="TWI83828.1"/>
    <property type="molecule type" value="Genomic_DNA"/>
</dbReference>
<name>A0A562SRS6_9BACT</name>
<proteinExistence type="predicted"/>
<sequence>MNLSLKSFTGIVLLFLTLQATAQQNEQKPERKRYEHVKERTVSKTYSASGASLNIENSFGDVTVTTWNKNEIKVDIHIEASSSDKEMAEKMFENLDVTESKDGNEIKFKTTTSKNKNGNINCKNCKVSMNITYTVQLPASVPLKIENSFGAITIPDYNGAVSLVSKFGSLTAGNLASIQKLEVEFGKANLKNINNANTSFKFSTVSIENMKGDNKINLSFCSSSRIAIDNDVTSLQLNESYSTVNLKPSSDFSGTYNIRTSFGSVTDRSNANIKRTDTPDKYGPDSNRSYEGRSGSGSSKVEVKSSFGKIIIGQATEQDLKEKKKEKKKEVI</sequence>
<accession>A0A562SRS6</accession>
<dbReference type="AlphaFoldDB" id="A0A562SRS6"/>
<feature type="signal peptide" evidence="2">
    <location>
        <begin position="1"/>
        <end position="22"/>
    </location>
</feature>